<protein>
    <recommendedName>
        <fullName evidence="3">MmcQ/YjbR family DNA-binding protein</fullName>
    </recommendedName>
</protein>
<dbReference type="Pfam" id="PF04237">
    <property type="entry name" value="YjbR"/>
    <property type="match status" value="1"/>
</dbReference>
<dbReference type="PANTHER" id="PTHR35145">
    <property type="entry name" value="CYTOPLASMIC PROTEIN-RELATED"/>
    <property type="match status" value="1"/>
</dbReference>
<keyword evidence="2" id="KW-1185">Reference proteome</keyword>
<dbReference type="Gene3D" id="3.90.1150.30">
    <property type="match status" value="1"/>
</dbReference>
<dbReference type="EMBL" id="BMKB01000001">
    <property type="protein sequence ID" value="GGA42313.1"/>
    <property type="molecule type" value="Genomic_DNA"/>
</dbReference>
<evidence type="ECO:0008006" key="3">
    <source>
        <dbReference type="Google" id="ProtNLM"/>
    </source>
</evidence>
<dbReference type="SUPFAM" id="SSF142906">
    <property type="entry name" value="YjbR-like"/>
    <property type="match status" value="1"/>
</dbReference>
<dbReference type="RefSeq" id="WP_127071644.1">
    <property type="nucleotide sequence ID" value="NZ_BMKB01000001.1"/>
</dbReference>
<dbReference type="AlphaFoldDB" id="A0A916VVV1"/>
<dbReference type="Proteomes" id="UP000596977">
    <property type="component" value="Unassembled WGS sequence"/>
</dbReference>
<reference evidence="1 2" key="1">
    <citation type="journal article" date="2014" name="Int. J. Syst. Evol. Microbiol.">
        <title>Complete genome sequence of Corynebacterium casei LMG S-19264T (=DSM 44701T), isolated from a smear-ripened cheese.</title>
        <authorList>
            <consortium name="US DOE Joint Genome Institute (JGI-PGF)"/>
            <person name="Walter F."/>
            <person name="Albersmeier A."/>
            <person name="Kalinowski J."/>
            <person name="Ruckert C."/>
        </authorList>
    </citation>
    <scope>NUCLEOTIDE SEQUENCE [LARGE SCALE GENOMIC DNA]</scope>
    <source>
        <strain evidence="1 2">CGMCC 1.15896</strain>
    </source>
</reference>
<dbReference type="PANTHER" id="PTHR35145:SF1">
    <property type="entry name" value="CYTOPLASMIC PROTEIN"/>
    <property type="match status" value="1"/>
</dbReference>
<dbReference type="InterPro" id="IPR007351">
    <property type="entry name" value="YjbR"/>
</dbReference>
<evidence type="ECO:0000313" key="1">
    <source>
        <dbReference type="EMBL" id="GGA42313.1"/>
    </source>
</evidence>
<gene>
    <name evidence="1" type="ORF">GCM10011499_10030</name>
</gene>
<name>A0A916VVV1_9HYPH</name>
<dbReference type="InterPro" id="IPR058532">
    <property type="entry name" value="YjbR/MT2646/Rv2570-like"/>
</dbReference>
<sequence>MTLFDRARFEAFVGNLPHVTIVHQWGDASVGKVGPMDKGKIFAILSDWSRSEPAISFKCSDMSFEMLPTLPDIRPAPYLARAKWVQVGARSPLSETELESYIAQANMLVWEKLPLRVREQLQYNI</sequence>
<organism evidence="1 2">
    <name type="scientific">Pelagibacterium lentulum</name>
    <dbReference type="NCBI Taxonomy" id="2029865"/>
    <lineage>
        <taxon>Bacteria</taxon>
        <taxon>Pseudomonadati</taxon>
        <taxon>Pseudomonadota</taxon>
        <taxon>Alphaproteobacteria</taxon>
        <taxon>Hyphomicrobiales</taxon>
        <taxon>Devosiaceae</taxon>
        <taxon>Pelagibacterium</taxon>
    </lineage>
</organism>
<proteinExistence type="predicted"/>
<dbReference type="InterPro" id="IPR038056">
    <property type="entry name" value="YjbR-like_sf"/>
</dbReference>
<evidence type="ECO:0000313" key="2">
    <source>
        <dbReference type="Proteomes" id="UP000596977"/>
    </source>
</evidence>
<accession>A0A916VVV1</accession>
<dbReference type="OrthoDB" id="9804614at2"/>
<comment type="caution">
    <text evidence="1">The sequence shown here is derived from an EMBL/GenBank/DDBJ whole genome shotgun (WGS) entry which is preliminary data.</text>
</comment>